<comment type="caution">
    <text evidence="2">The sequence shown here is derived from an EMBL/GenBank/DDBJ whole genome shotgun (WGS) entry which is preliminary data.</text>
</comment>
<evidence type="ECO:0000313" key="3">
    <source>
        <dbReference type="Proteomes" id="UP000221165"/>
    </source>
</evidence>
<dbReference type="Gene3D" id="3.30.1240.10">
    <property type="match status" value="1"/>
</dbReference>
<dbReference type="GO" id="GO:0016791">
    <property type="term" value="F:phosphatase activity"/>
    <property type="evidence" value="ECO:0007669"/>
    <property type="project" value="TreeGrafter"/>
</dbReference>
<dbReference type="InterPro" id="IPR006379">
    <property type="entry name" value="HAD-SF_hydro_IIB"/>
</dbReference>
<proteinExistence type="predicted"/>
<dbReference type="EMBL" id="MIGC01004168">
    <property type="protein sequence ID" value="PHJ18413.1"/>
    <property type="molecule type" value="Genomic_DNA"/>
</dbReference>
<accession>A0A2C6KPU5</accession>
<dbReference type="GO" id="GO:0005829">
    <property type="term" value="C:cytosol"/>
    <property type="evidence" value="ECO:0007669"/>
    <property type="project" value="TreeGrafter"/>
</dbReference>
<dbReference type="InterPro" id="IPR000150">
    <property type="entry name" value="Cof"/>
</dbReference>
<organism evidence="2 3">
    <name type="scientific">Cystoisospora suis</name>
    <dbReference type="NCBI Taxonomy" id="483139"/>
    <lineage>
        <taxon>Eukaryota</taxon>
        <taxon>Sar</taxon>
        <taxon>Alveolata</taxon>
        <taxon>Apicomplexa</taxon>
        <taxon>Conoidasida</taxon>
        <taxon>Coccidia</taxon>
        <taxon>Eucoccidiorida</taxon>
        <taxon>Eimeriorina</taxon>
        <taxon>Sarcocystidae</taxon>
        <taxon>Cystoisospora</taxon>
    </lineage>
</organism>
<dbReference type="NCBIfam" id="TIGR01484">
    <property type="entry name" value="HAD-SF-IIB"/>
    <property type="match status" value="1"/>
</dbReference>
<dbReference type="Gene3D" id="3.40.50.1000">
    <property type="entry name" value="HAD superfamily/HAD-like"/>
    <property type="match status" value="1"/>
</dbReference>
<dbReference type="PANTHER" id="PTHR10000:SF8">
    <property type="entry name" value="HAD SUPERFAMILY HYDROLASE-LIKE, TYPE 3"/>
    <property type="match status" value="1"/>
</dbReference>
<dbReference type="RefSeq" id="XP_067920120.1">
    <property type="nucleotide sequence ID" value="XM_068067907.1"/>
</dbReference>
<dbReference type="Pfam" id="PF08282">
    <property type="entry name" value="Hydrolase_3"/>
    <property type="match status" value="1"/>
</dbReference>
<dbReference type="GeneID" id="94431118"/>
<dbReference type="Proteomes" id="UP000221165">
    <property type="component" value="Unassembled WGS sequence"/>
</dbReference>
<dbReference type="PROSITE" id="PS01228">
    <property type="entry name" value="COF_1"/>
    <property type="match status" value="1"/>
</dbReference>
<dbReference type="NCBIfam" id="TIGR00099">
    <property type="entry name" value="Cof-subfamily"/>
    <property type="match status" value="1"/>
</dbReference>
<protein>
    <submittedName>
        <fullName evidence="2">Cof family hydrolase subfamily protein</fullName>
    </submittedName>
</protein>
<gene>
    <name evidence="2" type="ORF">CSUI_007763</name>
</gene>
<reference evidence="2 3" key="1">
    <citation type="journal article" date="2017" name="Int. J. Parasitol.">
        <title>The genome of the protozoan parasite Cystoisospora suis and a reverse vaccinology approach to identify vaccine candidates.</title>
        <authorList>
            <person name="Palmieri N."/>
            <person name="Shrestha A."/>
            <person name="Ruttkowski B."/>
            <person name="Beck T."/>
            <person name="Vogl C."/>
            <person name="Tomley F."/>
            <person name="Blake D.P."/>
            <person name="Joachim A."/>
        </authorList>
    </citation>
    <scope>NUCLEOTIDE SEQUENCE [LARGE SCALE GENOMIC DNA]</scope>
    <source>
        <strain evidence="2 3">Wien I</strain>
    </source>
</reference>
<dbReference type="OrthoDB" id="27226at2759"/>
<dbReference type="SUPFAM" id="SSF56784">
    <property type="entry name" value="HAD-like"/>
    <property type="match status" value="1"/>
</dbReference>
<dbReference type="SFLD" id="SFLDG01140">
    <property type="entry name" value="C2.B:_Phosphomannomutase_and_P"/>
    <property type="match status" value="1"/>
</dbReference>
<dbReference type="PANTHER" id="PTHR10000">
    <property type="entry name" value="PHOSPHOSERINE PHOSPHATASE"/>
    <property type="match status" value="1"/>
</dbReference>
<dbReference type="VEuPathDB" id="ToxoDB:CSUI_007763"/>
<keyword evidence="3" id="KW-1185">Reference proteome</keyword>
<evidence type="ECO:0000313" key="2">
    <source>
        <dbReference type="EMBL" id="PHJ18413.1"/>
    </source>
</evidence>
<name>A0A2C6KPU5_9APIC</name>
<dbReference type="GO" id="GO:0000287">
    <property type="term" value="F:magnesium ion binding"/>
    <property type="evidence" value="ECO:0007669"/>
    <property type="project" value="TreeGrafter"/>
</dbReference>
<dbReference type="InterPro" id="IPR036412">
    <property type="entry name" value="HAD-like_sf"/>
</dbReference>
<keyword evidence="2" id="KW-0378">Hydrolase</keyword>
<sequence>MFHPVNPSVCLSTPPRLSKGTFFRSLAASFLSQKSSENTTLFSSSLQSSPSSSFPVSLFSSFGYSSGVRRFALTSHLSSCCFSFLTPSFKNMSVPTASSVSSAIPSSSSSSQTEALVRKASLSCCPSSYFPPFFSPSLFSIPPTSDDDGKAPPSCVSPPCIRLVVTDLDGTLLNSSHKISQENIEACRRLKECDLLCAFATGRPLKGAVNCIGEETLKRMNVPNGYPGIYMNGCMVYGRNGEVLHEETLSSQIQSILFDFFDQHGLWDRICGYTHEGIFSTHNNRYTRHTHDTYHEPEPIVLSREDFRRTLFSKITVNGDDFHIDGCPMRREKQENIRTDVPNAEGDLSQWRDMIEALLADLPARCVQPIPGNIEVIPRDISKAKGIDILLRHLGVQKDQVLALGDSENDLEMLKDVPWSICVGNACNSAKECAKYCTLSNDENGFAHVVNIICDEQQQQKSRRNPSASPQPPHAPSPSSSRCS</sequence>
<dbReference type="AlphaFoldDB" id="A0A2C6KPU5"/>
<evidence type="ECO:0000256" key="1">
    <source>
        <dbReference type="SAM" id="MobiDB-lite"/>
    </source>
</evidence>
<feature type="region of interest" description="Disordered" evidence="1">
    <location>
        <begin position="458"/>
        <end position="484"/>
    </location>
</feature>
<dbReference type="SFLD" id="SFLDS00003">
    <property type="entry name" value="Haloacid_Dehalogenase"/>
    <property type="match status" value="1"/>
</dbReference>
<dbReference type="InterPro" id="IPR023214">
    <property type="entry name" value="HAD_sf"/>
</dbReference>